<feature type="transmembrane region" description="Helical" evidence="1">
    <location>
        <begin position="224"/>
        <end position="242"/>
    </location>
</feature>
<keyword evidence="1" id="KW-1133">Transmembrane helix</keyword>
<feature type="transmembrane region" description="Helical" evidence="1">
    <location>
        <begin position="191"/>
        <end position="212"/>
    </location>
</feature>
<keyword evidence="3" id="KW-0012">Acyltransferase</keyword>
<dbReference type="GO" id="GO:0016746">
    <property type="term" value="F:acyltransferase activity"/>
    <property type="evidence" value="ECO:0007669"/>
    <property type="project" value="UniProtKB-KW"/>
</dbReference>
<dbReference type="Pfam" id="PF01757">
    <property type="entry name" value="Acyl_transf_3"/>
    <property type="match status" value="1"/>
</dbReference>
<feature type="transmembrane region" description="Helical" evidence="1">
    <location>
        <begin position="293"/>
        <end position="314"/>
    </location>
</feature>
<feature type="transmembrane region" description="Helical" evidence="1">
    <location>
        <begin position="137"/>
        <end position="157"/>
    </location>
</feature>
<feature type="transmembrane region" description="Helical" evidence="1">
    <location>
        <begin position="15"/>
        <end position="31"/>
    </location>
</feature>
<sequence length="358" mass="40470">MAPVLSASRNQELDGWRAIAVLGVMWLHWAIPKWRGGIPFEIGLYFFLTLTGFLITRILLRERDRGDQSGKPWAAEAFRRFQFRRALRILIPCYAAMVFGLIVGAEDIRQHPFVYFAHLSNFHIALLPEWPHGTSHYWTLAIQQQFYLLWPILIFIVPKRALTAVLILLVAVAPISRFVLLHHFPQVHHPGAISLCALDYLASGSLLALAMHRGLAPSDSRLRLAAWGCLAVYSVLYTLDWIGRPVPGLRHVQQTFLCVSMAGLIAATLHGLPRPVAHVLTRPWVLHIAKISYSLYLLHCLVPMALGHVAPFLWEIDGSLGTAVRLICFALAAWGVSWLSWRWIEQPVNQMRSKIPSQ</sequence>
<feature type="transmembrane region" description="Helical" evidence="1">
    <location>
        <begin position="164"/>
        <end position="185"/>
    </location>
</feature>
<proteinExistence type="predicted"/>
<dbReference type="PANTHER" id="PTHR23028">
    <property type="entry name" value="ACETYLTRANSFERASE"/>
    <property type="match status" value="1"/>
</dbReference>
<evidence type="ECO:0000313" key="4">
    <source>
        <dbReference type="Proteomes" id="UP001374893"/>
    </source>
</evidence>
<feature type="transmembrane region" description="Helical" evidence="1">
    <location>
        <begin position="43"/>
        <end position="60"/>
    </location>
</feature>
<keyword evidence="1" id="KW-0812">Transmembrane</keyword>
<feature type="transmembrane region" description="Helical" evidence="1">
    <location>
        <begin position="254"/>
        <end position="272"/>
    </location>
</feature>
<protein>
    <submittedName>
        <fullName evidence="3">Acyltransferase</fullName>
    </submittedName>
</protein>
<dbReference type="RefSeq" id="WP_338684615.1">
    <property type="nucleotide sequence ID" value="NZ_AP024702.1"/>
</dbReference>
<feature type="transmembrane region" description="Helical" evidence="1">
    <location>
        <begin position="320"/>
        <end position="344"/>
    </location>
</feature>
<dbReference type="PANTHER" id="PTHR23028:SF53">
    <property type="entry name" value="ACYL_TRANSF_3 DOMAIN-CONTAINING PROTEIN"/>
    <property type="match status" value="1"/>
</dbReference>
<dbReference type="InterPro" id="IPR050879">
    <property type="entry name" value="Acyltransferase_3"/>
</dbReference>
<keyword evidence="4" id="KW-1185">Reference proteome</keyword>
<evidence type="ECO:0000256" key="1">
    <source>
        <dbReference type="SAM" id="Phobius"/>
    </source>
</evidence>
<name>A0ABN6HAA6_9BACT</name>
<dbReference type="EMBL" id="AP024702">
    <property type="protein sequence ID" value="BCX48410.1"/>
    <property type="molecule type" value="Genomic_DNA"/>
</dbReference>
<accession>A0ABN6HAA6</accession>
<keyword evidence="1" id="KW-0472">Membrane</keyword>
<evidence type="ECO:0000313" key="3">
    <source>
        <dbReference type="EMBL" id="BCX48410.1"/>
    </source>
</evidence>
<gene>
    <name evidence="3" type="ORF">HAHE_23180</name>
</gene>
<feature type="domain" description="Acyltransferase 3" evidence="2">
    <location>
        <begin position="11"/>
        <end position="341"/>
    </location>
</feature>
<dbReference type="Proteomes" id="UP001374893">
    <property type="component" value="Chromosome"/>
</dbReference>
<feature type="transmembrane region" description="Helical" evidence="1">
    <location>
        <begin position="86"/>
        <end position="105"/>
    </location>
</feature>
<organism evidence="3 4">
    <name type="scientific">Haloferula helveola</name>
    <dbReference type="NCBI Taxonomy" id="490095"/>
    <lineage>
        <taxon>Bacteria</taxon>
        <taxon>Pseudomonadati</taxon>
        <taxon>Verrucomicrobiota</taxon>
        <taxon>Verrucomicrobiia</taxon>
        <taxon>Verrucomicrobiales</taxon>
        <taxon>Verrucomicrobiaceae</taxon>
        <taxon>Haloferula</taxon>
    </lineage>
</organism>
<reference evidence="3 4" key="1">
    <citation type="submission" date="2021-06" db="EMBL/GenBank/DDBJ databases">
        <title>Complete genome of Haloferula helveola possessing various polysaccharide degrading enzymes.</title>
        <authorList>
            <person name="Takami H."/>
            <person name="Huang C."/>
            <person name="Hamasaki K."/>
        </authorList>
    </citation>
    <scope>NUCLEOTIDE SEQUENCE [LARGE SCALE GENOMIC DNA]</scope>
    <source>
        <strain evidence="3 4">CN-1</strain>
    </source>
</reference>
<evidence type="ECO:0000259" key="2">
    <source>
        <dbReference type="Pfam" id="PF01757"/>
    </source>
</evidence>
<dbReference type="InterPro" id="IPR002656">
    <property type="entry name" value="Acyl_transf_3_dom"/>
</dbReference>
<keyword evidence="3" id="KW-0808">Transferase</keyword>